<protein>
    <submittedName>
        <fullName evidence="2">Uncharacterized protein</fullName>
    </submittedName>
</protein>
<dbReference type="EMBL" id="JBAKIA010000007">
    <property type="protein sequence ID" value="MEJ8474973.1"/>
    <property type="molecule type" value="Genomic_DNA"/>
</dbReference>
<feature type="chain" id="PRO_5046945924" evidence="1">
    <location>
        <begin position="20"/>
        <end position="421"/>
    </location>
</feature>
<dbReference type="RefSeq" id="WP_340274800.1">
    <property type="nucleotide sequence ID" value="NZ_JBAKIA010000007.1"/>
</dbReference>
<evidence type="ECO:0000313" key="2">
    <source>
        <dbReference type="EMBL" id="MEJ8474973.1"/>
    </source>
</evidence>
<comment type="caution">
    <text evidence="2">The sequence shown here is derived from an EMBL/GenBank/DDBJ whole genome shotgun (WGS) entry which is preliminary data.</text>
</comment>
<sequence>MKALHSLSAIAITASLVFALAPISQGHALSDTFETAPEQNADVVLEGKDAGPGYLVLSPVRSNGFLRQYEVQADPGIERLSGDGLLKLRLHELEVLSALAKLETEKSFLDGLTEAAKRPVGFVESTVTDPVGTAKNTISGVGRVFGRISKGVEEAVSGNAGSPADLAKSITGQAKARRELAVKLNVDPYTTYKPLSDKLDQAANVSTAGSLTVGVVLSLVPGGMISQVASTAESLRTSLIDSTPTELAERTAQTLRDDGISEQVITQLMHNEFYTPTERAVIAYQLRQFTTVEGLELLAAKAASAEGRDVAYFQLRRVVLTQYYNEKISGLASIKDVAGFPVAIRRDGVAAVIMPMDMVAWTESTASTFSSINEGLSGLPFPPTSVDFLMTGDITDMAAERIASFGWGITSNQPMPEGVVY</sequence>
<name>A0ABU8TMD2_9HYPH</name>
<proteinExistence type="predicted"/>
<evidence type="ECO:0000256" key="1">
    <source>
        <dbReference type="SAM" id="SignalP"/>
    </source>
</evidence>
<dbReference type="Proteomes" id="UP001385499">
    <property type="component" value="Unassembled WGS sequence"/>
</dbReference>
<reference evidence="2 3" key="1">
    <citation type="submission" date="2024-02" db="EMBL/GenBank/DDBJ databases">
        <title>Roseibium algae sp. nov., isolated from marine alga (Grateloupia sp.), showing potential in myo-inositol conversion.</title>
        <authorList>
            <person name="Wang Y."/>
        </authorList>
    </citation>
    <scope>NUCLEOTIDE SEQUENCE [LARGE SCALE GENOMIC DNA]</scope>
    <source>
        <strain evidence="2 3">H3510</strain>
    </source>
</reference>
<feature type="signal peptide" evidence="1">
    <location>
        <begin position="1"/>
        <end position="19"/>
    </location>
</feature>
<keyword evidence="1" id="KW-0732">Signal</keyword>
<accession>A0ABU8TMD2</accession>
<gene>
    <name evidence="2" type="ORF">V6575_12820</name>
</gene>
<evidence type="ECO:0000313" key="3">
    <source>
        <dbReference type="Proteomes" id="UP001385499"/>
    </source>
</evidence>
<organism evidence="2 3">
    <name type="scientific">Roseibium algae</name>
    <dbReference type="NCBI Taxonomy" id="3123038"/>
    <lineage>
        <taxon>Bacteria</taxon>
        <taxon>Pseudomonadati</taxon>
        <taxon>Pseudomonadota</taxon>
        <taxon>Alphaproteobacteria</taxon>
        <taxon>Hyphomicrobiales</taxon>
        <taxon>Stappiaceae</taxon>
        <taxon>Roseibium</taxon>
    </lineage>
</organism>
<keyword evidence="3" id="KW-1185">Reference proteome</keyword>